<dbReference type="Pfam" id="PF08501">
    <property type="entry name" value="Shikimate_dh_N"/>
    <property type="match status" value="1"/>
</dbReference>
<comment type="caution">
    <text evidence="6">The sequence shown here is derived from an EMBL/GenBank/DDBJ whole genome shotgun (WGS) entry which is preliminary data.</text>
</comment>
<evidence type="ECO:0000313" key="7">
    <source>
        <dbReference type="Proteomes" id="UP000519023"/>
    </source>
</evidence>
<evidence type="ECO:0000256" key="1">
    <source>
        <dbReference type="ARBA" id="ARBA00004871"/>
    </source>
</evidence>
<protein>
    <submittedName>
        <fullName evidence="6">Shikimate dehydrogenase</fullName>
        <ecNumber evidence="6">1.1.1.25</ecNumber>
    </submittedName>
</protein>
<dbReference type="InterPro" id="IPR046346">
    <property type="entry name" value="Aminoacid_DH-like_N_sf"/>
</dbReference>
<name>A0A7X9ZUF3_9SPHN</name>
<dbReference type="InterPro" id="IPR013708">
    <property type="entry name" value="Shikimate_DH-bd_N"/>
</dbReference>
<dbReference type="PANTHER" id="PTHR21089:SF1">
    <property type="entry name" value="BIFUNCTIONAL 3-DEHYDROQUINATE DEHYDRATASE_SHIKIMATE DEHYDROGENASE, CHLOROPLASTIC"/>
    <property type="match status" value="1"/>
</dbReference>
<keyword evidence="3" id="KW-0028">Amino-acid biosynthesis</keyword>
<dbReference type="Pfam" id="PF03807">
    <property type="entry name" value="F420_oxidored"/>
    <property type="match status" value="1"/>
</dbReference>
<dbReference type="PANTHER" id="PTHR21089">
    <property type="entry name" value="SHIKIMATE DEHYDROGENASE"/>
    <property type="match status" value="1"/>
</dbReference>
<dbReference type="Gene3D" id="3.40.50.10860">
    <property type="entry name" value="Leucine Dehydrogenase, chain A, domain 1"/>
    <property type="match status" value="1"/>
</dbReference>
<dbReference type="EC" id="1.1.1.25" evidence="6"/>
<evidence type="ECO:0000256" key="3">
    <source>
        <dbReference type="ARBA" id="ARBA00023141"/>
    </source>
</evidence>
<sequence>MSFASPADAGSSRASILCGLIGSGIAGSRSPEMHEGEARALGIPMVYRILDGEVMGYDAEGLPRLLAMLVGMGFDGINVTHPFKQAVMPLVDSVSDAARALGAVNTILFRDGKRHGDNTDWSGYRAHFLAGLGDRLRAHVALIGAGGAAAAIGYAHLDLGAQCVTITDPAPEQAKALADRLGTLFPQAQVKAALSAEDAIRGADGIVQCSPIGMLSHPGLPFDPALLTPDQWVSDIIYFPLETPLIQAASAKGCATLNGGGMAVMQAAHAFALFTDIAPDAARMLRAFDSPSDRKAAV</sequence>
<dbReference type="AlphaFoldDB" id="A0A7X9ZUF3"/>
<dbReference type="Proteomes" id="UP000519023">
    <property type="component" value="Unassembled WGS sequence"/>
</dbReference>
<gene>
    <name evidence="6" type="ORF">HHL08_21230</name>
</gene>
<proteinExistence type="predicted"/>
<dbReference type="EMBL" id="JABBFV010000023">
    <property type="protein sequence ID" value="NML12622.1"/>
    <property type="molecule type" value="Genomic_DNA"/>
</dbReference>
<dbReference type="RefSeq" id="WP_169574971.1">
    <property type="nucleotide sequence ID" value="NZ_JABBFV010000023.1"/>
</dbReference>
<reference evidence="6 7" key="1">
    <citation type="submission" date="2020-04" db="EMBL/GenBank/DDBJ databases">
        <title>Sphingobium sp. AR-3-1 isolated from Arctic soil.</title>
        <authorList>
            <person name="Dahal R.H."/>
            <person name="Chaudhary D.K."/>
        </authorList>
    </citation>
    <scope>NUCLEOTIDE SEQUENCE [LARGE SCALE GENOMIC DNA]</scope>
    <source>
        <strain evidence="6 7">AR-3-1</strain>
    </source>
</reference>
<dbReference type="GO" id="GO:0050661">
    <property type="term" value="F:NADP binding"/>
    <property type="evidence" value="ECO:0007669"/>
    <property type="project" value="TreeGrafter"/>
</dbReference>
<dbReference type="InterPro" id="IPR022893">
    <property type="entry name" value="Shikimate_DH_fam"/>
</dbReference>
<dbReference type="InterPro" id="IPR036291">
    <property type="entry name" value="NAD(P)-bd_dom_sf"/>
</dbReference>
<keyword evidence="7" id="KW-1185">Reference proteome</keyword>
<organism evidence="6 7">
    <name type="scientific">Sphingobium psychrophilum</name>
    <dbReference type="NCBI Taxonomy" id="2728834"/>
    <lineage>
        <taxon>Bacteria</taxon>
        <taxon>Pseudomonadati</taxon>
        <taxon>Pseudomonadota</taxon>
        <taxon>Alphaproteobacteria</taxon>
        <taxon>Sphingomonadales</taxon>
        <taxon>Sphingomonadaceae</taxon>
        <taxon>Sphingobium</taxon>
    </lineage>
</organism>
<dbReference type="SUPFAM" id="SSF51735">
    <property type="entry name" value="NAD(P)-binding Rossmann-fold domains"/>
    <property type="match status" value="1"/>
</dbReference>
<dbReference type="GO" id="GO:0019632">
    <property type="term" value="P:shikimate metabolic process"/>
    <property type="evidence" value="ECO:0007669"/>
    <property type="project" value="TreeGrafter"/>
</dbReference>
<keyword evidence="2 6" id="KW-0560">Oxidoreductase</keyword>
<evidence type="ECO:0000256" key="2">
    <source>
        <dbReference type="ARBA" id="ARBA00023002"/>
    </source>
</evidence>
<feature type="domain" description="Shikimate dehydrogenase substrate binding N-terminal" evidence="5">
    <location>
        <begin position="20"/>
        <end position="107"/>
    </location>
</feature>
<dbReference type="CDD" id="cd01065">
    <property type="entry name" value="NAD_bind_Shikimate_DH"/>
    <property type="match status" value="1"/>
</dbReference>
<evidence type="ECO:0000259" key="5">
    <source>
        <dbReference type="Pfam" id="PF08501"/>
    </source>
</evidence>
<dbReference type="GO" id="GO:0009423">
    <property type="term" value="P:chorismate biosynthetic process"/>
    <property type="evidence" value="ECO:0007669"/>
    <property type="project" value="TreeGrafter"/>
</dbReference>
<comment type="pathway">
    <text evidence="1">Metabolic intermediate biosynthesis; chorismate biosynthesis; chorismate from D-erythrose 4-phosphate and phosphoenolpyruvate: step 4/7.</text>
</comment>
<dbReference type="SUPFAM" id="SSF53223">
    <property type="entry name" value="Aminoacid dehydrogenase-like, N-terminal domain"/>
    <property type="match status" value="1"/>
</dbReference>
<dbReference type="GO" id="GO:0005829">
    <property type="term" value="C:cytosol"/>
    <property type="evidence" value="ECO:0007669"/>
    <property type="project" value="TreeGrafter"/>
</dbReference>
<dbReference type="InterPro" id="IPR028939">
    <property type="entry name" value="P5C_Rdtase_cat_N"/>
</dbReference>
<dbReference type="Gene3D" id="3.40.50.720">
    <property type="entry name" value="NAD(P)-binding Rossmann-like Domain"/>
    <property type="match status" value="1"/>
</dbReference>
<dbReference type="GO" id="GO:0004764">
    <property type="term" value="F:shikimate 3-dehydrogenase (NADP+) activity"/>
    <property type="evidence" value="ECO:0007669"/>
    <property type="project" value="UniProtKB-EC"/>
</dbReference>
<dbReference type="NCBIfam" id="NF009201">
    <property type="entry name" value="PRK12549.1"/>
    <property type="match status" value="1"/>
</dbReference>
<evidence type="ECO:0000313" key="6">
    <source>
        <dbReference type="EMBL" id="NML12622.1"/>
    </source>
</evidence>
<feature type="domain" description="Pyrroline-5-carboxylate reductase catalytic N-terminal" evidence="4">
    <location>
        <begin position="140"/>
        <end position="214"/>
    </location>
</feature>
<keyword evidence="3" id="KW-0057">Aromatic amino acid biosynthesis</keyword>
<accession>A0A7X9ZUF3</accession>
<evidence type="ECO:0000259" key="4">
    <source>
        <dbReference type="Pfam" id="PF03807"/>
    </source>
</evidence>
<dbReference type="GO" id="GO:0009073">
    <property type="term" value="P:aromatic amino acid family biosynthetic process"/>
    <property type="evidence" value="ECO:0007669"/>
    <property type="project" value="UniProtKB-KW"/>
</dbReference>